<proteinExistence type="predicted"/>
<feature type="non-terminal residue" evidence="1">
    <location>
        <position position="295"/>
    </location>
</feature>
<dbReference type="AlphaFoldDB" id="A0A382T920"/>
<gene>
    <name evidence="1" type="ORF">METZ01_LOCUS371109</name>
</gene>
<dbReference type="EMBL" id="UINC01134609">
    <property type="protein sequence ID" value="SVD18255.1"/>
    <property type="molecule type" value="Genomic_DNA"/>
</dbReference>
<name>A0A382T920_9ZZZZ</name>
<reference evidence="1" key="1">
    <citation type="submission" date="2018-05" db="EMBL/GenBank/DDBJ databases">
        <authorList>
            <person name="Lanie J.A."/>
            <person name="Ng W.-L."/>
            <person name="Kazmierczak K.M."/>
            <person name="Andrzejewski T.M."/>
            <person name="Davidsen T.M."/>
            <person name="Wayne K.J."/>
            <person name="Tettelin H."/>
            <person name="Glass J.I."/>
            <person name="Rusch D."/>
            <person name="Podicherti R."/>
            <person name="Tsui H.-C.T."/>
            <person name="Winkler M.E."/>
        </authorList>
    </citation>
    <scope>NUCLEOTIDE SEQUENCE</scope>
</reference>
<evidence type="ECO:0008006" key="2">
    <source>
        <dbReference type="Google" id="ProtNLM"/>
    </source>
</evidence>
<dbReference type="PROSITE" id="PS51257">
    <property type="entry name" value="PROKAR_LIPOPROTEIN"/>
    <property type="match status" value="1"/>
</dbReference>
<sequence>MLTKEWMNKMKMIIKPFVSLFFVFAFFTFTSCEFDLDEVLAVHVPGRVTADALDNPDLSETLVNSVIGDTECALANMIAAASHHSDEWMPGSGNLTMRNWGQRKIYSTDAGYSQSPCSGWGYQLYTPLHTARFQSEDVYDRLTGFEGVDGVAEMQATVRAYGGYALIALGETWCRMAIDGGPELSRADVLAVAEQKFTEAISLATSDDIKNMALVGRARARIGMGDWSGALSDASLVPNDYVKYATRDGSDPTRYNKIFDQLNNVNDETSKHGSIADHFRALTLDAEGLPTSTEG</sequence>
<evidence type="ECO:0000313" key="1">
    <source>
        <dbReference type="EMBL" id="SVD18255.1"/>
    </source>
</evidence>
<organism evidence="1">
    <name type="scientific">marine metagenome</name>
    <dbReference type="NCBI Taxonomy" id="408172"/>
    <lineage>
        <taxon>unclassified sequences</taxon>
        <taxon>metagenomes</taxon>
        <taxon>ecological metagenomes</taxon>
    </lineage>
</organism>
<protein>
    <recommendedName>
        <fullName evidence="2">RagB/SusD family nutrient uptake outer membrane protein</fullName>
    </recommendedName>
</protein>
<accession>A0A382T920</accession>